<sequence length="370" mass="41966">MLENISEGLLEIVVGSETYVFGASSIGCAYQARIIVKKEAFWTRLLLTQDLGFAEAYMFGDFECDDLPSVLRIIIINSEATKIDSLASRMLSKTRTLTAMRFLADIATSQANASAHYDLGNVLFSNFLSEDMNYSSAIFRDFRGDLTGEHPRESLEDAQTRKMLTLIKKANLSAEHRVLEIGSGWGALSILAARTTGCSIETLTLSVYQQQLATQRIKEAGLSDKITVHLMDYRECMKIEAWKHSFDRFISVEMIENVGREFVPTFWAVADWAMKPKTAVGVVQVITLAESRIKEYDQGVDFIQKWGSEGRLTPDNVSNIGPHYARTLREWKRKFLANFELIIAPALQKEHMLCAEDILVFKRKWTFLWE</sequence>
<name>A0A2R6NU29_9APHY</name>
<evidence type="ECO:0008006" key="8">
    <source>
        <dbReference type="Google" id="ProtNLM"/>
    </source>
</evidence>
<accession>A0A2R6NU29</accession>
<comment type="caution">
    <text evidence="6">The sequence shown here is derived from an EMBL/GenBank/DDBJ whole genome shotgun (WGS) entry which is preliminary data.</text>
</comment>
<evidence type="ECO:0000313" key="7">
    <source>
        <dbReference type="Proteomes" id="UP000186601"/>
    </source>
</evidence>
<evidence type="ECO:0000256" key="4">
    <source>
        <dbReference type="ARBA" id="ARBA00022691"/>
    </source>
</evidence>
<evidence type="ECO:0000256" key="3">
    <source>
        <dbReference type="ARBA" id="ARBA00022679"/>
    </source>
</evidence>
<dbReference type="InterPro" id="IPR050723">
    <property type="entry name" value="CFA/CMAS"/>
</dbReference>
<dbReference type="STRING" id="98765.A0A2R6NU29"/>
<reference evidence="6 7" key="1">
    <citation type="submission" date="2018-02" db="EMBL/GenBank/DDBJ databases">
        <title>Genome sequence of the basidiomycete white-rot fungus Phlebia centrifuga.</title>
        <authorList>
            <person name="Granchi Z."/>
            <person name="Peng M."/>
            <person name="de Vries R.P."/>
            <person name="Hilden K."/>
            <person name="Makela M.R."/>
            <person name="Grigoriev I."/>
            <person name="Riley R."/>
        </authorList>
    </citation>
    <scope>NUCLEOTIDE SEQUENCE [LARGE SCALE GENOMIC DNA]</scope>
    <source>
        <strain evidence="6 7">FBCC195</strain>
    </source>
</reference>
<dbReference type="PANTHER" id="PTHR43667:SF2">
    <property type="entry name" value="FATTY ACID C-METHYL TRANSFERASE"/>
    <property type="match status" value="1"/>
</dbReference>
<dbReference type="PIRSF" id="PIRSF003085">
    <property type="entry name" value="CMAS"/>
    <property type="match status" value="1"/>
</dbReference>
<evidence type="ECO:0000256" key="5">
    <source>
        <dbReference type="ARBA" id="ARBA00023098"/>
    </source>
</evidence>
<dbReference type="GO" id="GO:0032259">
    <property type="term" value="P:methylation"/>
    <property type="evidence" value="ECO:0007669"/>
    <property type="project" value="UniProtKB-KW"/>
</dbReference>
<keyword evidence="2" id="KW-0489">Methyltransferase</keyword>
<proteinExistence type="inferred from homology"/>
<keyword evidence="3" id="KW-0808">Transferase</keyword>
<evidence type="ECO:0000313" key="6">
    <source>
        <dbReference type="EMBL" id="PSR76343.1"/>
    </source>
</evidence>
<dbReference type="InterPro" id="IPR003333">
    <property type="entry name" value="CMAS"/>
</dbReference>
<dbReference type="PANTHER" id="PTHR43667">
    <property type="entry name" value="CYCLOPROPANE-FATTY-ACYL-PHOSPHOLIPID SYNTHASE"/>
    <property type="match status" value="1"/>
</dbReference>
<keyword evidence="4" id="KW-0949">S-adenosyl-L-methionine</keyword>
<evidence type="ECO:0000256" key="1">
    <source>
        <dbReference type="ARBA" id="ARBA00010815"/>
    </source>
</evidence>
<dbReference type="SUPFAM" id="SSF53335">
    <property type="entry name" value="S-adenosyl-L-methionine-dependent methyltransferases"/>
    <property type="match status" value="1"/>
</dbReference>
<dbReference type="Pfam" id="PF02353">
    <property type="entry name" value="CMAS"/>
    <property type="match status" value="1"/>
</dbReference>
<dbReference type="AlphaFoldDB" id="A0A2R6NU29"/>
<dbReference type="EMBL" id="MLYV02000849">
    <property type="protein sequence ID" value="PSR76343.1"/>
    <property type="molecule type" value="Genomic_DNA"/>
</dbReference>
<dbReference type="OrthoDB" id="8300214at2759"/>
<dbReference type="InterPro" id="IPR029063">
    <property type="entry name" value="SAM-dependent_MTases_sf"/>
</dbReference>
<comment type="similarity">
    <text evidence="1">Belongs to the CFA/CMAS family.</text>
</comment>
<keyword evidence="7" id="KW-1185">Reference proteome</keyword>
<keyword evidence="5" id="KW-0443">Lipid metabolism</keyword>
<dbReference type="GO" id="GO:0008168">
    <property type="term" value="F:methyltransferase activity"/>
    <property type="evidence" value="ECO:0007669"/>
    <property type="project" value="UniProtKB-KW"/>
</dbReference>
<organism evidence="6 7">
    <name type="scientific">Hermanssonia centrifuga</name>
    <dbReference type="NCBI Taxonomy" id="98765"/>
    <lineage>
        <taxon>Eukaryota</taxon>
        <taxon>Fungi</taxon>
        <taxon>Dikarya</taxon>
        <taxon>Basidiomycota</taxon>
        <taxon>Agaricomycotina</taxon>
        <taxon>Agaricomycetes</taxon>
        <taxon>Polyporales</taxon>
        <taxon>Meruliaceae</taxon>
        <taxon>Hermanssonia</taxon>
    </lineage>
</organism>
<dbReference type="CDD" id="cd02440">
    <property type="entry name" value="AdoMet_MTases"/>
    <property type="match status" value="1"/>
</dbReference>
<gene>
    <name evidence="6" type="ORF">PHLCEN_2v8517</name>
</gene>
<dbReference type="Gene3D" id="3.40.50.150">
    <property type="entry name" value="Vaccinia Virus protein VP39"/>
    <property type="match status" value="1"/>
</dbReference>
<dbReference type="Proteomes" id="UP000186601">
    <property type="component" value="Unassembled WGS sequence"/>
</dbReference>
<protein>
    <recommendedName>
        <fullName evidence="8">Cyclopropane-fatty-acyl-phospholipid synthase</fullName>
    </recommendedName>
</protein>
<evidence type="ECO:0000256" key="2">
    <source>
        <dbReference type="ARBA" id="ARBA00022603"/>
    </source>
</evidence>
<dbReference type="GO" id="GO:0008610">
    <property type="term" value="P:lipid biosynthetic process"/>
    <property type="evidence" value="ECO:0007669"/>
    <property type="project" value="InterPro"/>
</dbReference>